<dbReference type="Proteomes" id="UP000030745">
    <property type="component" value="Unassembled WGS sequence"/>
</dbReference>
<reference evidence="11 12" key="1">
    <citation type="journal article" date="2013" name="PLoS Genet.">
        <title>Distinctive expansion of potential virulence genes in the genome of the oomycete fish pathogen Saprolegnia parasitica.</title>
        <authorList>
            <person name="Jiang R.H."/>
            <person name="de Bruijn I."/>
            <person name="Haas B.J."/>
            <person name="Belmonte R."/>
            <person name="Lobach L."/>
            <person name="Christie J."/>
            <person name="van den Ackerveken G."/>
            <person name="Bottin A."/>
            <person name="Bulone V."/>
            <person name="Diaz-Moreno S.M."/>
            <person name="Dumas B."/>
            <person name="Fan L."/>
            <person name="Gaulin E."/>
            <person name="Govers F."/>
            <person name="Grenville-Briggs L.J."/>
            <person name="Horner N.R."/>
            <person name="Levin J.Z."/>
            <person name="Mammella M."/>
            <person name="Meijer H.J."/>
            <person name="Morris P."/>
            <person name="Nusbaum C."/>
            <person name="Oome S."/>
            <person name="Phillips A.J."/>
            <person name="van Rooyen D."/>
            <person name="Rzeszutek E."/>
            <person name="Saraiva M."/>
            <person name="Secombes C.J."/>
            <person name="Seidl M.F."/>
            <person name="Snel B."/>
            <person name="Stassen J.H."/>
            <person name="Sykes S."/>
            <person name="Tripathy S."/>
            <person name="van den Berg H."/>
            <person name="Vega-Arreguin J.C."/>
            <person name="Wawra S."/>
            <person name="Young S.K."/>
            <person name="Zeng Q."/>
            <person name="Dieguez-Uribeondo J."/>
            <person name="Russ C."/>
            <person name="Tyler B.M."/>
            <person name="van West P."/>
        </authorList>
    </citation>
    <scope>NUCLEOTIDE SEQUENCE [LARGE SCALE GENOMIC DNA]</scope>
    <source>
        <strain evidence="11 12">CBS 223.65</strain>
    </source>
</reference>
<dbReference type="SUPFAM" id="SSF57196">
    <property type="entry name" value="EGF/Laminin"/>
    <property type="match status" value="1"/>
</dbReference>
<evidence type="ECO:0000256" key="3">
    <source>
        <dbReference type="ARBA" id="ARBA00022475"/>
    </source>
</evidence>
<dbReference type="GO" id="GO:0005886">
    <property type="term" value="C:plasma membrane"/>
    <property type="evidence" value="ECO:0007669"/>
    <property type="project" value="UniProtKB-SubCell"/>
</dbReference>
<feature type="transmembrane region" description="Helical" evidence="8">
    <location>
        <begin position="607"/>
        <end position="625"/>
    </location>
</feature>
<dbReference type="OrthoDB" id="69646at2759"/>
<dbReference type="PANTHER" id="PTHR14319:SF3">
    <property type="entry name" value="TRANSMEMBRANE PROTEIN-LIKE PROTEIN"/>
    <property type="match status" value="1"/>
</dbReference>
<keyword evidence="5 8" id="KW-1133">Transmembrane helix</keyword>
<keyword evidence="6 8" id="KW-0472">Membrane</keyword>
<evidence type="ECO:0000256" key="4">
    <source>
        <dbReference type="ARBA" id="ARBA00022692"/>
    </source>
</evidence>
<comment type="similarity">
    <text evidence="2">Belongs to the TMEM8 family.</text>
</comment>
<dbReference type="PROSITE" id="PS50026">
    <property type="entry name" value="EGF_3"/>
    <property type="match status" value="1"/>
</dbReference>
<accession>A0A067BLW3</accession>
<keyword evidence="7" id="KW-1015">Disulfide bond</keyword>
<keyword evidence="3" id="KW-1003">Cell membrane</keyword>
<name>A0A067BLW3_SAPPC</name>
<sequence>MSFLRCIASATCWRLVLALVVATLAQKNNATTQANEFVNGKVRSDGIEYASFDVRPGTAQVVLTFARSDLHGRVPPVLLLKHGSLPTTTDYDVRFNGTSESYWLAQTIPDLRLGRYFIGVWGGALESSIMDFGMGPTTNVWYHLVLQFQGCLDTTHLGSECAYFAWPLVAFAPEETSAVVNAAQVASTSLPSASGCFDPNQFIALYALTLTPEASFAVDISLAKAPGTPQSFFYALFHDRANPLDASTTAFLSGQGALGRRSYRMNVLSPPEGVWYLLLYLDTPDMTLCSNARGVKFNVTYTVQGCTASLTTVNDCNTDWVQLDEIIVNPTRSLSVVDRWYMASNPVVSVPVTASTYGLGYTMRLAPDMAGTNLLFHVIVPATFPIASLVMLVGVDEYPSEARYAYRLDGAQASVTRGVSSSVGSALTSESKFVQDEVAAVHRNGSVTLSWPPLRFPPSARGTLRPWTQGLVLQAQGCSDDMCGDSGYCVTKTTYQGLVYSRCVCAYGYAGPFCDTVTIVEEQWHGWFLVITNVAIVPATVAAIRRHLYVEAVLFGALGVASSLYHACDLNWFCALPFSALLSLDFGLSFNSILLCVFHLSGVSPRAKAIAQVVGGVMLIVLLAINPTAPINLVLVGCLGAGQLLIAWTGYFVIAAYRTRWRVSFYTIGKLFVFNSDNFNLRMVGLGLMLWLGALLCWFFNSSPSYWLLHSLWHLCAMSAAGAFVVAKRASTYRIIDSNGADLLRALPEAKPSMRNVLVAPLPTTNSESLKDTSASCILVLDA</sequence>
<dbReference type="PANTHER" id="PTHR14319">
    <property type="entry name" value="FIVE-SPAN TRANSMEMBRANE PROTEIN M83"/>
    <property type="match status" value="1"/>
</dbReference>
<dbReference type="InterPro" id="IPR021910">
    <property type="entry name" value="NGX6/PGAP6/MYMK"/>
</dbReference>
<dbReference type="KEGG" id="spar:SPRG_16894"/>
<feature type="domain" description="EGF-like" evidence="10">
    <location>
        <begin position="479"/>
        <end position="515"/>
    </location>
</feature>
<evidence type="ECO:0000256" key="9">
    <source>
        <dbReference type="SAM" id="SignalP"/>
    </source>
</evidence>
<feature type="signal peptide" evidence="9">
    <location>
        <begin position="1"/>
        <end position="18"/>
    </location>
</feature>
<dbReference type="OMA" id="AYRTRWR"/>
<comment type="subcellular location">
    <subcellularLocation>
        <location evidence="1">Cell membrane</location>
        <topology evidence="1">Multi-pass membrane protein</topology>
    </subcellularLocation>
</comment>
<evidence type="ECO:0000256" key="5">
    <source>
        <dbReference type="ARBA" id="ARBA00022989"/>
    </source>
</evidence>
<evidence type="ECO:0000256" key="2">
    <source>
        <dbReference type="ARBA" id="ARBA00005542"/>
    </source>
</evidence>
<gene>
    <name evidence="11" type="ORF">SPRG_16894</name>
</gene>
<feature type="chain" id="PRO_5001633528" description="EGF-like domain-containing protein" evidence="9">
    <location>
        <begin position="19"/>
        <end position="783"/>
    </location>
</feature>
<dbReference type="VEuPathDB" id="FungiDB:SPRG_16894"/>
<dbReference type="AlphaFoldDB" id="A0A067BLW3"/>
<keyword evidence="12" id="KW-1185">Reference proteome</keyword>
<feature type="transmembrane region" description="Helical" evidence="8">
    <location>
        <begin position="524"/>
        <end position="541"/>
    </location>
</feature>
<protein>
    <recommendedName>
        <fullName evidence="10">EGF-like domain-containing protein</fullName>
    </recommendedName>
</protein>
<evidence type="ECO:0000313" key="12">
    <source>
        <dbReference type="Proteomes" id="UP000030745"/>
    </source>
</evidence>
<feature type="transmembrane region" description="Helical" evidence="8">
    <location>
        <begin position="548"/>
        <end position="566"/>
    </location>
</feature>
<evidence type="ECO:0000256" key="6">
    <source>
        <dbReference type="ARBA" id="ARBA00023136"/>
    </source>
</evidence>
<dbReference type="Pfam" id="PF12036">
    <property type="entry name" value="DUF3522"/>
    <property type="match status" value="1"/>
</dbReference>
<keyword evidence="4 8" id="KW-0812">Transmembrane</keyword>
<keyword evidence="9" id="KW-0732">Signal</keyword>
<dbReference type="InterPro" id="IPR000742">
    <property type="entry name" value="EGF"/>
</dbReference>
<comment type="caution">
    <text evidence="7">Lacks conserved residue(s) required for the propagation of feature annotation.</text>
</comment>
<evidence type="ECO:0000256" key="1">
    <source>
        <dbReference type="ARBA" id="ARBA00004651"/>
    </source>
</evidence>
<dbReference type="PROSITE" id="PS01186">
    <property type="entry name" value="EGF_2"/>
    <property type="match status" value="1"/>
</dbReference>
<proteinExistence type="inferred from homology"/>
<dbReference type="RefSeq" id="XP_012211586.1">
    <property type="nucleotide sequence ID" value="XM_012356196.1"/>
</dbReference>
<evidence type="ECO:0000256" key="8">
    <source>
        <dbReference type="SAM" id="Phobius"/>
    </source>
</evidence>
<organism evidence="11 12">
    <name type="scientific">Saprolegnia parasitica (strain CBS 223.65)</name>
    <dbReference type="NCBI Taxonomy" id="695850"/>
    <lineage>
        <taxon>Eukaryota</taxon>
        <taxon>Sar</taxon>
        <taxon>Stramenopiles</taxon>
        <taxon>Oomycota</taxon>
        <taxon>Saprolegniomycetes</taxon>
        <taxon>Saprolegniales</taxon>
        <taxon>Saprolegniaceae</taxon>
        <taxon>Saprolegnia</taxon>
    </lineage>
</organism>
<keyword evidence="7" id="KW-0245">EGF-like domain</keyword>
<dbReference type="PROSITE" id="PS00022">
    <property type="entry name" value="EGF_1"/>
    <property type="match status" value="1"/>
</dbReference>
<dbReference type="EMBL" id="KK583586">
    <property type="protein sequence ID" value="KDO17705.1"/>
    <property type="molecule type" value="Genomic_DNA"/>
</dbReference>
<evidence type="ECO:0000259" key="10">
    <source>
        <dbReference type="PROSITE" id="PS50026"/>
    </source>
</evidence>
<feature type="transmembrane region" description="Helical" evidence="8">
    <location>
        <begin position="578"/>
        <end position="600"/>
    </location>
</feature>
<evidence type="ECO:0000256" key="7">
    <source>
        <dbReference type="PROSITE-ProRule" id="PRU00076"/>
    </source>
</evidence>
<dbReference type="GeneID" id="24138477"/>
<feature type="disulfide bond" evidence="7">
    <location>
        <begin position="505"/>
        <end position="514"/>
    </location>
</feature>
<evidence type="ECO:0000313" key="11">
    <source>
        <dbReference type="EMBL" id="KDO17705.1"/>
    </source>
</evidence>
<feature type="transmembrane region" description="Helical" evidence="8">
    <location>
        <begin position="707"/>
        <end position="727"/>
    </location>
</feature>
<feature type="transmembrane region" description="Helical" evidence="8">
    <location>
        <begin position="631"/>
        <end position="658"/>
    </location>
</feature>
<feature type="transmembrane region" description="Helical" evidence="8">
    <location>
        <begin position="679"/>
        <end position="701"/>
    </location>
</feature>